<evidence type="ECO:0000313" key="2">
    <source>
        <dbReference type="EMBL" id="GAA3012430.1"/>
    </source>
</evidence>
<protein>
    <submittedName>
        <fullName evidence="2">Uncharacterized protein</fullName>
    </submittedName>
</protein>
<keyword evidence="3" id="KW-1185">Reference proteome</keyword>
<sequence>MQNLLRKYQRFEKNRPYLSAIVETSIVIMIGFIGWYFATGKFKLPGLFIILGALLAELSEIHRRKK</sequence>
<keyword evidence="1" id="KW-1133">Transmembrane helix</keyword>
<dbReference type="EMBL" id="BAAAXQ010000014">
    <property type="protein sequence ID" value="GAA3012430.1"/>
    <property type="molecule type" value="Genomic_DNA"/>
</dbReference>
<evidence type="ECO:0000256" key="1">
    <source>
        <dbReference type="SAM" id="Phobius"/>
    </source>
</evidence>
<feature type="transmembrane region" description="Helical" evidence="1">
    <location>
        <begin position="20"/>
        <end position="38"/>
    </location>
</feature>
<evidence type="ECO:0000313" key="3">
    <source>
        <dbReference type="Proteomes" id="UP001501577"/>
    </source>
</evidence>
<gene>
    <name evidence="2" type="ORF">GCM10019998_05830</name>
</gene>
<accession>A0ABN3Y1C0</accession>
<name>A0ABN3Y1C0_9ENTE</name>
<proteinExistence type="predicted"/>
<reference evidence="2 3" key="1">
    <citation type="journal article" date="2019" name="Int. J. Syst. Evol. Microbiol.">
        <title>The Global Catalogue of Microorganisms (GCM) 10K type strain sequencing project: providing services to taxonomists for standard genome sequencing and annotation.</title>
        <authorList>
            <consortium name="The Broad Institute Genomics Platform"/>
            <consortium name="The Broad Institute Genome Sequencing Center for Infectious Disease"/>
            <person name="Wu L."/>
            <person name="Ma J."/>
        </authorList>
    </citation>
    <scope>NUCLEOTIDE SEQUENCE [LARGE SCALE GENOMIC DNA]</scope>
    <source>
        <strain evidence="2 3">JCM 8736</strain>
    </source>
</reference>
<keyword evidence="1" id="KW-0472">Membrane</keyword>
<dbReference type="Proteomes" id="UP001501577">
    <property type="component" value="Unassembled WGS sequence"/>
</dbReference>
<comment type="caution">
    <text evidence="2">The sequence shown here is derived from an EMBL/GenBank/DDBJ whole genome shotgun (WGS) entry which is preliminary data.</text>
</comment>
<dbReference type="RefSeq" id="WP_068707728.1">
    <property type="nucleotide sequence ID" value="NZ_BAAAXQ010000014.1"/>
</dbReference>
<keyword evidence="1" id="KW-0812">Transmembrane</keyword>
<organism evidence="2 3">
    <name type="scientific">Tetragenococcus solitarius</name>
    <dbReference type="NCBI Taxonomy" id="71453"/>
    <lineage>
        <taxon>Bacteria</taxon>
        <taxon>Bacillati</taxon>
        <taxon>Bacillota</taxon>
        <taxon>Bacilli</taxon>
        <taxon>Lactobacillales</taxon>
        <taxon>Enterococcaceae</taxon>
        <taxon>Tetragenococcus</taxon>
    </lineage>
</organism>
<feature type="transmembrane region" description="Helical" evidence="1">
    <location>
        <begin position="44"/>
        <end position="61"/>
    </location>
</feature>